<feature type="region of interest" description="Disordered" evidence="1">
    <location>
        <begin position="1"/>
        <end position="29"/>
    </location>
</feature>
<proteinExistence type="predicted"/>
<dbReference type="AlphaFoldDB" id="A0A0C9SPQ1"/>
<dbReference type="Proteomes" id="UP000053647">
    <property type="component" value="Unassembled WGS sequence"/>
</dbReference>
<organism evidence="2 3">
    <name type="scientific">Paxillus involutus ATCC 200175</name>
    <dbReference type="NCBI Taxonomy" id="664439"/>
    <lineage>
        <taxon>Eukaryota</taxon>
        <taxon>Fungi</taxon>
        <taxon>Dikarya</taxon>
        <taxon>Basidiomycota</taxon>
        <taxon>Agaricomycotina</taxon>
        <taxon>Agaricomycetes</taxon>
        <taxon>Agaricomycetidae</taxon>
        <taxon>Boletales</taxon>
        <taxon>Paxilineae</taxon>
        <taxon>Paxillaceae</taxon>
        <taxon>Paxillus</taxon>
    </lineage>
</organism>
<evidence type="ECO:0000256" key="1">
    <source>
        <dbReference type="SAM" id="MobiDB-lite"/>
    </source>
</evidence>
<dbReference type="EMBL" id="KN819499">
    <property type="protein sequence ID" value="KIJ09144.1"/>
    <property type="molecule type" value="Genomic_DNA"/>
</dbReference>
<reference evidence="3" key="2">
    <citation type="submission" date="2015-01" db="EMBL/GenBank/DDBJ databases">
        <title>Evolutionary Origins and Diversification of the Mycorrhizal Mutualists.</title>
        <authorList>
            <consortium name="DOE Joint Genome Institute"/>
            <consortium name="Mycorrhizal Genomics Consortium"/>
            <person name="Kohler A."/>
            <person name="Kuo A."/>
            <person name="Nagy L.G."/>
            <person name="Floudas D."/>
            <person name="Copeland A."/>
            <person name="Barry K.W."/>
            <person name="Cichocki N."/>
            <person name="Veneault-Fourrey C."/>
            <person name="LaButti K."/>
            <person name="Lindquist E.A."/>
            <person name="Lipzen A."/>
            <person name="Lundell T."/>
            <person name="Morin E."/>
            <person name="Murat C."/>
            <person name="Riley R."/>
            <person name="Ohm R."/>
            <person name="Sun H."/>
            <person name="Tunlid A."/>
            <person name="Henrissat B."/>
            <person name="Grigoriev I.V."/>
            <person name="Hibbett D.S."/>
            <person name="Martin F."/>
        </authorList>
    </citation>
    <scope>NUCLEOTIDE SEQUENCE [LARGE SCALE GENOMIC DNA]</scope>
    <source>
        <strain evidence="3">ATCC 200175</strain>
    </source>
</reference>
<keyword evidence="3" id="KW-1185">Reference proteome</keyword>
<evidence type="ECO:0000313" key="2">
    <source>
        <dbReference type="EMBL" id="KIJ09144.1"/>
    </source>
</evidence>
<gene>
    <name evidence="2" type="ORF">PAXINDRAFT_17754</name>
</gene>
<dbReference type="HOGENOM" id="CLU_1855913_0_0_1"/>
<reference evidence="2 3" key="1">
    <citation type="submission" date="2014-06" db="EMBL/GenBank/DDBJ databases">
        <authorList>
            <consortium name="DOE Joint Genome Institute"/>
            <person name="Kuo A."/>
            <person name="Kohler A."/>
            <person name="Nagy L.G."/>
            <person name="Floudas D."/>
            <person name="Copeland A."/>
            <person name="Barry K.W."/>
            <person name="Cichocki N."/>
            <person name="Veneault-Fourrey C."/>
            <person name="LaButti K."/>
            <person name="Lindquist E.A."/>
            <person name="Lipzen A."/>
            <person name="Lundell T."/>
            <person name="Morin E."/>
            <person name="Murat C."/>
            <person name="Sun H."/>
            <person name="Tunlid A."/>
            <person name="Henrissat B."/>
            <person name="Grigoriev I.V."/>
            <person name="Hibbett D.S."/>
            <person name="Martin F."/>
            <person name="Nordberg H.P."/>
            <person name="Cantor M.N."/>
            <person name="Hua S.X."/>
        </authorList>
    </citation>
    <scope>NUCLEOTIDE SEQUENCE [LARGE SCALE GENOMIC DNA]</scope>
    <source>
        <strain evidence="2 3">ATCC 200175</strain>
    </source>
</reference>
<dbReference type="OrthoDB" id="2692724at2759"/>
<sequence>MPPSRPVVQRGPAARLQPLPCPAPKGTPQLLARKSLPESQGCQSGGTQECCPTEKENYHWDVIEGTVRHQQAKEMQNDCQALKNLHTAYRKNPDKFDEEPEVLLGDVDLEEDTMVSLGLG</sequence>
<evidence type="ECO:0000313" key="3">
    <source>
        <dbReference type="Proteomes" id="UP000053647"/>
    </source>
</evidence>
<protein>
    <submittedName>
        <fullName evidence="2">Uncharacterized protein</fullName>
    </submittedName>
</protein>
<accession>A0A0C9SPQ1</accession>
<name>A0A0C9SPQ1_PAXIN</name>